<evidence type="ECO:0000313" key="2">
    <source>
        <dbReference type="EMBL" id="TDT47261.1"/>
    </source>
</evidence>
<dbReference type="Proteomes" id="UP000294749">
    <property type="component" value="Unassembled WGS sequence"/>
</dbReference>
<feature type="transmembrane region" description="Helical" evidence="1">
    <location>
        <begin position="12"/>
        <end position="31"/>
    </location>
</feature>
<name>A0A4R7K8J2_9FLAO</name>
<reference evidence="2 3" key="1">
    <citation type="submission" date="2019-03" db="EMBL/GenBank/DDBJ databases">
        <title>Genomic Encyclopedia of Archaeal and Bacterial Type Strains, Phase II (KMG-II): from individual species to whole genera.</title>
        <authorList>
            <person name="Goeker M."/>
        </authorList>
    </citation>
    <scope>NUCLEOTIDE SEQUENCE [LARGE SCALE GENOMIC DNA]</scope>
    <source>
        <strain evidence="2 3">DSM 25233</strain>
    </source>
</reference>
<gene>
    <name evidence="2" type="ORF">CLV90_1336</name>
</gene>
<proteinExistence type="predicted"/>
<comment type="caution">
    <text evidence="2">The sequence shown here is derived from an EMBL/GenBank/DDBJ whole genome shotgun (WGS) entry which is preliminary data.</text>
</comment>
<organism evidence="2 3">
    <name type="scientific">Maribacter spongiicola</name>
    <dbReference type="NCBI Taxonomy" id="1206753"/>
    <lineage>
        <taxon>Bacteria</taxon>
        <taxon>Pseudomonadati</taxon>
        <taxon>Bacteroidota</taxon>
        <taxon>Flavobacteriia</taxon>
        <taxon>Flavobacteriales</taxon>
        <taxon>Flavobacteriaceae</taxon>
        <taxon>Maribacter</taxon>
    </lineage>
</organism>
<keyword evidence="1" id="KW-0472">Membrane</keyword>
<keyword evidence="1" id="KW-0812">Transmembrane</keyword>
<dbReference type="RefSeq" id="WP_133686653.1">
    <property type="nucleotide sequence ID" value="NZ_SOAY01000010.1"/>
</dbReference>
<dbReference type="OrthoDB" id="1179571at2"/>
<dbReference type="EMBL" id="SOAY01000010">
    <property type="protein sequence ID" value="TDT47261.1"/>
    <property type="molecule type" value="Genomic_DNA"/>
</dbReference>
<evidence type="ECO:0000256" key="1">
    <source>
        <dbReference type="SAM" id="Phobius"/>
    </source>
</evidence>
<keyword evidence="3" id="KW-1185">Reference proteome</keyword>
<sequence length="64" mass="7328">MMENNENFLDSKMIANFLIAFALMITAIYYFNYSEEIEGEVNSVIVNSLKDVNNSLAEQDTARK</sequence>
<protein>
    <submittedName>
        <fullName evidence="2">Uncharacterized protein</fullName>
    </submittedName>
</protein>
<dbReference type="AlphaFoldDB" id="A0A4R7K8J2"/>
<accession>A0A4R7K8J2</accession>
<evidence type="ECO:0000313" key="3">
    <source>
        <dbReference type="Proteomes" id="UP000294749"/>
    </source>
</evidence>
<keyword evidence="1" id="KW-1133">Transmembrane helix</keyword>